<sequence length="246" mass="26123">MKEIIVIKLGGVAATSITPKFIKIVKEWQGQGKQIVIVHGGGFVIDDLMANCQLPIEKLDGLRVTSKKAMICVEQGLCQIVGPSLTQTLNDADLDALQIHQKLPQILNVDYLDQARYGQVGTVTGVSLDYITKLLDQGIIPVLPSMGQTEDGEWLNINADDVASQLAVGLQAAQLIMMTDVAGVKESGNILEQLTPQDVTQKIDSGIITGNMIPKVLGATQAVLSGVGRVSIGQTLYGGTHVLKGA</sequence>
<dbReference type="InterPro" id="IPR001048">
    <property type="entry name" value="Asp/Glu/Uridylate_kinase"/>
</dbReference>
<comment type="catalytic activity">
    <reaction evidence="9">
        <text>N-acetyl-L-glutamate + ATP = N-acetyl-L-glutamyl 5-phosphate + ADP</text>
        <dbReference type="Rhea" id="RHEA:14629"/>
        <dbReference type="ChEBI" id="CHEBI:30616"/>
        <dbReference type="ChEBI" id="CHEBI:44337"/>
        <dbReference type="ChEBI" id="CHEBI:57936"/>
        <dbReference type="ChEBI" id="CHEBI:456216"/>
        <dbReference type="EC" id="2.7.2.8"/>
    </reaction>
</comment>
<dbReference type="PIRSF" id="PIRSF000728">
    <property type="entry name" value="NAGK"/>
    <property type="match status" value="1"/>
</dbReference>
<evidence type="ECO:0000313" key="12">
    <source>
        <dbReference type="Proteomes" id="UP001223079"/>
    </source>
</evidence>
<keyword evidence="7 11" id="KW-0418">Kinase</keyword>
<feature type="domain" description="Aspartate/glutamate/uridylate kinase" evidence="10">
    <location>
        <begin position="4"/>
        <end position="232"/>
    </location>
</feature>
<dbReference type="InterPro" id="IPR036393">
    <property type="entry name" value="AceGlu_kinase-like_sf"/>
</dbReference>
<name>A0ABT9YNB9_9STRE</name>
<organism evidence="11 12">
    <name type="scientific">Streptococcus moroccensis</name>
    <dbReference type="NCBI Taxonomy" id="1451356"/>
    <lineage>
        <taxon>Bacteria</taxon>
        <taxon>Bacillati</taxon>
        <taxon>Bacillota</taxon>
        <taxon>Bacilli</taxon>
        <taxon>Lactobacillales</taxon>
        <taxon>Streptococcaceae</taxon>
        <taxon>Streptococcus</taxon>
    </lineage>
</organism>
<dbReference type="PANTHER" id="PTHR23342:SF0">
    <property type="entry name" value="N-ACETYLGLUTAMATE SYNTHASE, MITOCHONDRIAL"/>
    <property type="match status" value="1"/>
</dbReference>
<reference evidence="11 12" key="1">
    <citation type="submission" date="2023-07" db="EMBL/GenBank/DDBJ databases">
        <title>Genomic Encyclopedia of Type Strains, Phase IV (KMG-IV): sequencing the most valuable type-strain genomes for metagenomic binning, comparative biology and taxonomic classification.</title>
        <authorList>
            <person name="Goeker M."/>
        </authorList>
    </citation>
    <scope>NUCLEOTIDE SEQUENCE [LARGE SCALE GENOMIC DNA]</scope>
    <source>
        <strain evidence="11 12">DSM 105143</strain>
    </source>
</reference>
<evidence type="ECO:0000256" key="1">
    <source>
        <dbReference type="ARBA" id="ARBA00004828"/>
    </source>
</evidence>
<dbReference type="Pfam" id="PF00696">
    <property type="entry name" value="AA_kinase"/>
    <property type="match status" value="1"/>
</dbReference>
<evidence type="ECO:0000256" key="5">
    <source>
        <dbReference type="ARBA" id="ARBA00022679"/>
    </source>
</evidence>
<dbReference type="RefSeq" id="WP_307120716.1">
    <property type="nucleotide sequence ID" value="NZ_JAUSTM010000001.1"/>
</dbReference>
<dbReference type="InterPro" id="IPR004662">
    <property type="entry name" value="AcgluKinase_fam"/>
</dbReference>
<dbReference type="Gene3D" id="3.40.1160.10">
    <property type="entry name" value="Acetylglutamate kinase-like"/>
    <property type="match status" value="1"/>
</dbReference>
<comment type="caution">
    <text evidence="11">The sequence shown here is derived from an EMBL/GenBank/DDBJ whole genome shotgun (WGS) entry which is preliminary data.</text>
</comment>
<protein>
    <recommendedName>
        <fullName evidence="2">acetylglutamate kinase</fullName>
        <ecNumber evidence="2">2.7.2.8</ecNumber>
    </recommendedName>
</protein>
<evidence type="ECO:0000256" key="7">
    <source>
        <dbReference type="ARBA" id="ARBA00022777"/>
    </source>
</evidence>
<evidence type="ECO:0000256" key="2">
    <source>
        <dbReference type="ARBA" id="ARBA00013065"/>
    </source>
</evidence>
<proteinExistence type="predicted"/>
<keyword evidence="6" id="KW-0547">Nucleotide-binding</keyword>
<evidence type="ECO:0000256" key="6">
    <source>
        <dbReference type="ARBA" id="ARBA00022741"/>
    </source>
</evidence>
<evidence type="ECO:0000256" key="9">
    <source>
        <dbReference type="ARBA" id="ARBA00048141"/>
    </source>
</evidence>
<keyword evidence="8" id="KW-0067">ATP-binding</keyword>
<keyword evidence="3" id="KW-0055">Arginine biosynthesis</keyword>
<dbReference type="PRINTS" id="PR00474">
    <property type="entry name" value="GLU5KINASE"/>
</dbReference>
<dbReference type="EC" id="2.7.2.8" evidence="2"/>
<dbReference type="SUPFAM" id="SSF53633">
    <property type="entry name" value="Carbamate kinase-like"/>
    <property type="match status" value="1"/>
</dbReference>
<keyword evidence="5 11" id="KW-0808">Transferase</keyword>
<comment type="pathway">
    <text evidence="1">Amino-acid biosynthesis; L-arginine biosynthesis; N(2)-acetyl-L-ornithine from L-glutamate: step 2/4.</text>
</comment>
<dbReference type="Proteomes" id="UP001223079">
    <property type="component" value="Unassembled WGS sequence"/>
</dbReference>
<dbReference type="NCBIfam" id="TIGR00761">
    <property type="entry name" value="argB"/>
    <property type="match status" value="1"/>
</dbReference>
<keyword evidence="12" id="KW-1185">Reference proteome</keyword>
<evidence type="ECO:0000259" key="10">
    <source>
        <dbReference type="Pfam" id="PF00696"/>
    </source>
</evidence>
<dbReference type="InterPro" id="IPR001057">
    <property type="entry name" value="Glu/AcGlu_kinase"/>
</dbReference>
<gene>
    <name evidence="11" type="ORF">J2S23_000005</name>
</gene>
<evidence type="ECO:0000256" key="4">
    <source>
        <dbReference type="ARBA" id="ARBA00022605"/>
    </source>
</evidence>
<evidence type="ECO:0000256" key="8">
    <source>
        <dbReference type="ARBA" id="ARBA00022840"/>
    </source>
</evidence>
<accession>A0ABT9YNB9</accession>
<dbReference type="EMBL" id="JAUSTM010000001">
    <property type="protein sequence ID" value="MDQ0221474.1"/>
    <property type="molecule type" value="Genomic_DNA"/>
</dbReference>
<dbReference type="PANTHER" id="PTHR23342">
    <property type="entry name" value="N-ACETYLGLUTAMATE SYNTHASE"/>
    <property type="match status" value="1"/>
</dbReference>
<dbReference type="GO" id="GO:0003991">
    <property type="term" value="F:acetylglutamate kinase activity"/>
    <property type="evidence" value="ECO:0007669"/>
    <property type="project" value="UniProtKB-EC"/>
</dbReference>
<evidence type="ECO:0000256" key="3">
    <source>
        <dbReference type="ARBA" id="ARBA00022571"/>
    </source>
</evidence>
<keyword evidence="4" id="KW-0028">Amino-acid biosynthesis</keyword>
<dbReference type="CDD" id="cd04238">
    <property type="entry name" value="AAK_NAGK-like"/>
    <property type="match status" value="1"/>
</dbReference>
<evidence type="ECO:0000313" key="11">
    <source>
        <dbReference type="EMBL" id="MDQ0221474.1"/>
    </source>
</evidence>